<dbReference type="InterPro" id="IPR036860">
    <property type="entry name" value="SH2_dom_sf"/>
</dbReference>
<keyword evidence="1" id="KW-0677">Repeat</keyword>
<feature type="domain" description="SH2" evidence="5">
    <location>
        <begin position="856"/>
        <end position="959"/>
    </location>
</feature>
<dbReference type="PROSITE" id="PS50001">
    <property type="entry name" value="SH2"/>
    <property type="match status" value="1"/>
</dbReference>
<dbReference type="InterPro" id="IPR056884">
    <property type="entry name" value="NPHP3-like_N"/>
</dbReference>
<gene>
    <name evidence="6" type="ORF">THRCLA_01286</name>
</gene>
<keyword evidence="4" id="KW-0812">Transmembrane</keyword>
<keyword evidence="7" id="KW-1185">Reference proteome</keyword>
<dbReference type="InterPro" id="IPR027417">
    <property type="entry name" value="P-loop_NTPase"/>
</dbReference>
<comment type="caution">
    <text evidence="6">The sequence shown here is derived from an EMBL/GenBank/DDBJ whole genome shotgun (WGS) entry which is preliminary data.</text>
</comment>
<evidence type="ECO:0000256" key="3">
    <source>
        <dbReference type="SAM" id="MobiDB-lite"/>
    </source>
</evidence>
<dbReference type="CDD" id="cd00173">
    <property type="entry name" value="SH2"/>
    <property type="match status" value="1"/>
</dbReference>
<keyword evidence="2" id="KW-0727">SH2 domain</keyword>
<dbReference type="SUPFAM" id="SSF55550">
    <property type="entry name" value="SH2 domain"/>
    <property type="match status" value="1"/>
</dbReference>
<evidence type="ECO:0000313" key="6">
    <source>
        <dbReference type="EMBL" id="OQS06695.1"/>
    </source>
</evidence>
<dbReference type="PANTHER" id="PTHR10039:SF14">
    <property type="entry name" value="NACHT DOMAIN-CONTAINING PROTEIN"/>
    <property type="match status" value="1"/>
</dbReference>
<keyword evidence="4" id="KW-1133">Transmembrane helix</keyword>
<sequence>MGMIGTKRWQCVQARGHLVWVDAEKLTPGIIISYIPVLTELQGCDWEEGIASGLTWAKEAQENGRVLLLMTPHALRRPDGYCLNEIARATQLKLHIFPTLVCESEPPPAISMLPYFDLQDCVPSLELAQSLDQKSKEWQAAMTSHLNSPHFLAKSLKLFAMLEMCESITNNMVTLVAGVENLNLFENPQVQQLGRMPTYRKVLSPKHIKENPFTDSKRRESGHGIPIMPAEENRDASLATSIRYVFVFDATSAPLAMKLHADLTTKGFLIHSHCVPSPLLPHARRDAISWAESGKMILFLTPQSVGRPHGVCLNDISAAMSSNVGFVPLMIRQCEIPLSICRIQWLDLSDCLIDSTDGHIVNDAKYPHKIEQLITALNGKLDHDGLQARLFSLFAPFSFQTQISKYTQGFAGREWVLKELEEWKYTQDQVFWITGQIGSGKSALAAFIIQNHPEIRAFHLVCKEDEQTQSHRRCVLSLAYQLTTQLPEYASFLQQGDPLEEVVPVSTVAELVDILLIKPLSAIAQPATTPLVILVDGLDSLEDTQELQNCLVSTLPLLWQKLPFWVRLILTSREDPVVMRKLQGCTPQVSLDKCNESTKQDIISYLQKALLPYIPSSANGVVPLNTLQFIACRAEGLFLYASHIVNAIAQHRLTLDHLESFPTGMGGFLRQFFESQFSGEHFKEKIRPLLEVLCAAYEPLNLHILCSIMQWDLYMQHEMLGSFKSLLYVTDSNMLKPFHTSVLEWLQDSNAAGPFYARVEHGHERIGLWAWKEYSTVLRATTDVSNINFELEPTGVDAQVLSERQRPIYIIRHALNHLREANTEESIRCMQNFSSDEKFQLARRLITLRQSGLESFFHGDMDRGAAQSVLMKAGTPGAFLIRYSANQKSYCASFIDKIVDGTPQIKHNVIYHLESGAYSAVQPKDVQPTTPIYPDLLSFVEAYQRKGLKTIKMPVLTPEGIRPAMDERGSELLKPTTLTLDLLCVEEPKAKRLKPSPSTSRNAPKKVQCLDSEHMRQKTAKCAVCAICRFCPAGSDECVNNHRILRPMVQRNRPPRAKVYLCDNEEHQQKKTHRGKCERCLKCKWCPPIWEDCKEFHVDPDTCTTPKSIERQEKTARLESLLSILGIDEHKAIIVRTKDLQGPTIKRRQASELIQEIVQLIAELVVEKSDDAATMALLMEDLKQELQTHPIPAFNSEYLAYDALENQESVPTNELKHVYFITFSCKFTIEMEEPLDGKEYFDDASAPSSYVEALELEEDELNKPIHGHITDTEQSSRRKSKKNKIQEREGIYIKKVKCVDAEHVRQKTAKCDVCGICRFCPPGTEQCGSNHRILRPMLKKARAPRAKVLLCDNPEHHMKKTHRGKCVRCLKCKWCPPIIDECKEFHVDPETSNTPAKVEQTVKLESILSILDIPKGKLVQVKPRDMKAATNKRKLACELMTQVVHSVTQLIVEPCKKRPDLTPEGLQVLIDDVCTGLHDRSTIESDDNSTLSSNGPARLVTLSSMFWLQSLAVVLHFDQPNFNGNSSLNISHLATIQSFTMEATENLITYDTKGNRAFWYHSTSYTAKWANRIDHVEVISVPSIAPTVGTQWKFLATKDYYMMVRYSTTALNEPECYSQDGVNCVVRNHVYELLPFQNTPSFPATCGASMIMYWNSTAPWCTSAKKALNSCTTENTIDTSVFWTCTPNLTATHDVCESCITSANSSDCTIFPSVESCQDAINAMFLPTLGMAQSCNLLAIDLHGNNGVCMSNFLATSSPNSSFQSQPSTNDSVLDRVIYASAACGCTIIIASVWYFVRTRSYRQREIAIEDTMCSSCAIDDNGSSIYVRHY</sequence>
<feature type="region of interest" description="Disordered" evidence="3">
    <location>
        <begin position="211"/>
        <end position="230"/>
    </location>
</feature>
<protein>
    <recommendedName>
        <fullName evidence="5">SH2 domain-containing protein</fullName>
    </recommendedName>
</protein>
<dbReference type="Gene3D" id="3.30.505.10">
    <property type="entry name" value="SH2 domain"/>
    <property type="match status" value="1"/>
</dbReference>
<reference evidence="6 7" key="1">
    <citation type="journal article" date="2014" name="Genome Biol. Evol.">
        <title>The secreted proteins of Achlya hypogyna and Thraustotheca clavata identify the ancestral oomycete secretome and reveal gene acquisitions by horizontal gene transfer.</title>
        <authorList>
            <person name="Misner I."/>
            <person name="Blouin N."/>
            <person name="Leonard G."/>
            <person name="Richards T.A."/>
            <person name="Lane C.E."/>
        </authorList>
    </citation>
    <scope>NUCLEOTIDE SEQUENCE [LARGE SCALE GENOMIC DNA]</scope>
    <source>
        <strain evidence="6 7">ATCC 34112</strain>
    </source>
</reference>
<dbReference type="SMART" id="SM00252">
    <property type="entry name" value="SH2"/>
    <property type="match status" value="1"/>
</dbReference>
<dbReference type="EMBL" id="JNBS01000316">
    <property type="protein sequence ID" value="OQS06695.1"/>
    <property type="molecule type" value="Genomic_DNA"/>
</dbReference>
<dbReference type="Gene3D" id="3.40.50.300">
    <property type="entry name" value="P-loop containing nucleotide triphosphate hydrolases"/>
    <property type="match status" value="1"/>
</dbReference>
<dbReference type="Pfam" id="PF24883">
    <property type="entry name" value="NPHP3_N"/>
    <property type="match status" value="1"/>
</dbReference>
<feature type="region of interest" description="Disordered" evidence="3">
    <location>
        <begin position="1262"/>
        <end position="1284"/>
    </location>
</feature>
<dbReference type="STRING" id="74557.A0A1W0A8Y9"/>
<keyword evidence="4" id="KW-0472">Membrane</keyword>
<dbReference type="Proteomes" id="UP000243217">
    <property type="component" value="Unassembled WGS sequence"/>
</dbReference>
<organism evidence="6 7">
    <name type="scientific">Thraustotheca clavata</name>
    <dbReference type="NCBI Taxonomy" id="74557"/>
    <lineage>
        <taxon>Eukaryota</taxon>
        <taxon>Sar</taxon>
        <taxon>Stramenopiles</taxon>
        <taxon>Oomycota</taxon>
        <taxon>Saprolegniomycetes</taxon>
        <taxon>Saprolegniales</taxon>
        <taxon>Achlyaceae</taxon>
        <taxon>Thraustotheca</taxon>
    </lineage>
</organism>
<dbReference type="InterPro" id="IPR000980">
    <property type="entry name" value="SH2"/>
</dbReference>
<dbReference type="Pfam" id="PF25521">
    <property type="entry name" value="WHD_TANC1"/>
    <property type="match status" value="1"/>
</dbReference>
<evidence type="ECO:0000313" key="7">
    <source>
        <dbReference type="Proteomes" id="UP000243217"/>
    </source>
</evidence>
<proteinExistence type="predicted"/>
<feature type="transmembrane region" description="Helical" evidence="4">
    <location>
        <begin position="1777"/>
        <end position="1797"/>
    </location>
</feature>
<evidence type="ECO:0000259" key="5">
    <source>
        <dbReference type="PROSITE" id="PS50001"/>
    </source>
</evidence>
<dbReference type="Pfam" id="PF00017">
    <property type="entry name" value="SH2"/>
    <property type="match status" value="1"/>
</dbReference>
<feature type="compositionally biased region" description="Basic and acidic residues" evidence="3">
    <location>
        <begin position="211"/>
        <end position="222"/>
    </location>
</feature>
<dbReference type="SUPFAM" id="SSF52540">
    <property type="entry name" value="P-loop containing nucleoside triphosphate hydrolases"/>
    <property type="match status" value="1"/>
</dbReference>
<name>A0A1W0A8Y9_9STRA</name>
<evidence type="ECO:0000256" key="2">
    <source>
        <dbReference type="PROSITE-ProRule" id="PRU00191"/>
    </source>
</evidence>
<dbReference type="OrthoDB" id="206617at2759"/>
<evidence type="ECO:0000256" key="1">
    <source>
        <dbReference type="ARBA" id="ARBA00022737"/>
    </source>
</evidence>
<evidence type="ECO:0000256" key="4">
    <source>
        <dbReference type="SAM" id="Phobius"/>
    </source>
</evidence>
<dbReference type="InterPro" id="IPR058056">
    <property type="entry name" value="WH_TANC1/2"/>
</dbReference>
<dbReference type="PANTHER" id="PTHR10039">
    <property type="entry name" value="AMELOGENIN"/>
    <property type="match status" value="1"/>
</dbReference>
<accession>A0A1W0A8Y9</accession>